<dbReference type="Proteomes" id="UP000440578">
    <property type="component" value="Unassembled WGS sequence"/>
</dbReference>
<evidence type="ECO:0000256" key="5">
    <source>
        <dbReference type="ARBA" id="ARBA00022857"/>
    </source>
</evidence>
<dbReference type="PRINTS" id="PR00370">
    <property type="entry name" value="FMOXYGENASE"/>
</dbReference>
<dbReference type="FunFam" id="3.50.50.60:FF:000138">
    <property type="entry name" value="Flavin-containing monooxygenase"/>
    <property type="match status" value="1"/>
</dbReference>
<dbReference type="InterPro" id="IPR036188">
    <property type="entry name" value="FAD/NAD-bd_sf"/>
</dbReference>
<dbReference type="Gene3D" id="3.50.50.60">
    <property type="entry name" value="FAD/NAD(P)-binding domain"/>
    <property type="match status" value="2"/>
</dbReference>
<dbReference type="InterPro" id="IPR000960">
    <property type="entry name" value="Flavin_mOase"/>
</dbReference>
<evidence type="ECO:0000256" key="1">
    <source>
        <dbReference type="ARBA" id="ARBA00001974"/>
    </source>
</evidence>
<gene>
    <name evidence="10" type="ORF">FJT64_001035</name>
</gene>
<keyword evidence="3 8" id="KW-0285">Flavoprotein</keyword>
<evidence type="ECO:0000313" key="11">
    <source>
        <dbReference type="Proteomes" id="UP000440578"/>
    </source>
</evidence>
<feature type="signal peptide" evidence="9">
    <location>
        <begin position="1"/>
        <end position="17"/>
    </location>
</feature>
<evidence type="ECO:0000256" key="2">
    <source>
        <dbReference type="ARBA" id="ARBA00009183"/>
    </source>
</evidence>
<dbReference type="OrthoDB" id="66881at2759"/>
<sequence length="438" mass="49274">MLKVAVIGAGAAGLVAARLLSAEPAVFAPPVVFEQAATIGGTWVYTDQVGKDRHGLPIHSSMYRNLRTNLPKEVMGFPDFPFKETSYNGKSFIFHEEVLDYLRSYASEFNLERFISFETRVEQVTPLSVGDPRSGWSITTRNLATGAAENRHFDALLVCNGHYSVPAVPNIPGLKEFQGEVLHSHDYRFPEPYTGKRIILLGGRASGIDISMEVSKVAKQVYLAHNQPPFPATLPDNMRQTVGIERMDGSEAVLLDGSRVEVDVLMFCTGYEFVFPFLSSECGVSVVDRQVRPLYKHLVHTEYPRMAFVGLPTVVLPFPLFHKQVQFFLASLTDRLQLPSRAEMTEDTVRDLQRRLEMGMPRRYAHFLGPLQWEYFDELAAMSGTAPMPPAVRELYDEVHVQRCHNLSGYKDKAFRITGPDSFVEVTDEVMNDLYSKL</sequence>
<feature type="chain" id="PRO_5025690912" description="Flavin-containing monooxygenase" evidence="9">
    <location>
        <begin position="18"/>
        <end position="438"/>
    </location>
</feature>
<evidence type="ECO:0000256" key="8">
    <source>
        <dbReference type="RuleBase" id="RU361177"/>
    </source>
</evidence>
<dbReference type="EMBL" id="VIIS01001831">
    <property type="protein sequence ID" value="KAF0292159.1"/>
    <property type="molecule type" value="Genomic_DNA"/>
</dbReference>
<dbReference type="InterPro" id="IPR020946">
    <property type="entry name" value="Flavin_mOase-like"/>
</dbReference>
<keyword evidence="9" id="KW-0732">Signal</keyword>
<dbReference type="GO" id="GO:0050661">
    <property type="term" value="F:NADP binding"/>
    <property type="evidence" value="ECO:0007669"/>
    <property type="project" value="InterPro"/>
</dbReference>
<keyword evidence="5" id="KW-0521">NADP</keyword>
<keyword evidence="11" id="KW-1185">Reference proteome</keyword>
<dbReference type="Pfam" id="PF00743">
    <property type="entry name" value="FMO-like"/>
    <property type="match status" value="2"/>
</dbReference>
<reference evidence="10 11" key="1">
    <citation type="submission" date="2019-07" db="EMBL/GenBank/DDBJ databases">
        <title>Draft genome assembly of a fouling barnacle, Amphibalanus amphitrite (Darwin, 1854): The first reference genome for Thecostraca.</title>
        <authorList>
            <person name="Kim W."/>
        </authorList>
    </citation>
    <scope>NUCLEOTIDE SEQUENCE [LARGE SCALE GENOMIC DNA]</scope>
    <source>
        <strain evidence="10">SNU_AA5</strain>
        <tissue evidence="10">Soma without cirri and trophi</tissue>
    </source>
</reference>
<dbReference type="InterPro" id="IPR050346">
    <property type="entry name" value="FMO-like"/>
</dbReference>
<dbReference type="EC" id="1.-.-.-" evidence="8"/>
<comment type="caution">
    <text evidence="10">The sequence shown here is derived from an EMBL/GenBank/DDBJ whole genome shotgun (WGS) entry which is preliminary data.</text>
</comment>
<evidence type="ECO:0000313" key="10">
    <source>
        <dbReference type="EMBL" id="KAF0292159.1"/>
    </source>
</evidence>
<dbReference type="AlphaFoldDB" id="A0A6A4VG82"/>
<evidence type="ECO:0000256" key="6">
    <source>
        <dbReference type="ARBA" id="ARBA00023002"/>
    </source>
</evidence>
<dbReference type="PIRSF" id="PIRSF000332">
    <property type="entry name" value="FMO"/>
    <property type="match status" value="1"/>
</dbReference>
<dbReference type="SUPFAM" id="SSF51905">
    <property type="entry name" value="FAD/NAD(P)-binding domain"/>
    <property type="match status" value="2"/>
</dbReference>
<comment type="cofactor">
    <cofactor evidence="1 8">
        <name>FAD</name>
        <dbReference type="ChEBI" id="CHEBI:57692"/>
    </cofactor>
</comment>
<accession>A0A6A4VG82</accession>
<keyword evidence="4 8" id="KW-0274">FAD</keyword>
<evidence type="ECO:0000256" key="3">
    <source>
        <dbReference type="ARBA" id="ARBA00022630"/>
    </source>
</evidence>
<protein>
    <recommendedName>
        <fullName evidence="8">Flavin-containing monooxygenase</fullName>
        <ecNumber evidence="8">1.-.-.-</ecNumber>
    </recommendedName>
</protein>
<evidence type="ECO:0000256" key="9">
    <source>
        <dbReference type="SAM" id="SignalP"/>
    </source>
</evidence>
<keyword evidence="7 8" id="KW-0503">Monooxygenase</keyword>
<dbReference type="GO" id="GO:0004499">
    <property type="term" value="F:N,N-dimethylaniline monooxygenase activity"/>
    <property type="evidence" value="ECO:0007669"/>
    <property type="project" value="InterPro"/>
</dbReference>
<evidence type="ECO:0000256" key="4">
    <source>
        <dbReference type="ARBA" id="ARBA00022827"/>
    </source>
</evidence>
<dbReference type="PANTHER" id="PTHR23023">
    <property type="entry name" value="DIMETHYLANILINE MONOOXYGENASE"/>
    <property type="match status" value="1"/>
</dbReference>
<keyword evidence="6 8" id="KW-0560">Oxidoreductase</keyword>
<name>A0A6A4VG82_AMPAM</name>
<evidence type="ECO:0000256" key="7">
    <source>
        <dbReference type="ARBA" id="ARBA00023033"/>
    </source>
</evidence>
<proteinExistence type="inferred from homology"/>
<comment type="similarity">
    <text evidence="2 8">Belongs to the FMO family.</text>
</comment>
<dbReference type="GO" id="GO:0050660">
    <property type="term" value="F:flavin adenine dinucleotide binding"/>
    <property type="evidence" value="ECO:0007669"/>
    <property type="project" value="InterPro"/>
</dbReference>
<organism evidence="10 11">
    <name type="scientific">Amphibalanus amphitrite</name>
    <name type="common">Striped barnacle</name>
    <name type="synonym">Balanus amphitrite</name>
    <dbReference type="NCBI Taxonomy" id="1232801"/>
    <lineage>
        <taxon>Eukaryota</taxon>
        <taxon>Metazoa</taxon>
        <taxon>Ecdysozoa</taxon>
        <taxon>Arthropoda</taxon>
        <taxon>Crustacea</taxon>
        <taxon>Multicrustacea</taxon>
        <taxon>Cirripedia</taxon>
        <taxon>Thoracica</taxon>
        <taxon>Thoracicalcarea</taxon>
        <taxon>Balanomorpha</taxon>
        <taxon>Balanoidea</taxon>
        <taxon>Balanidae</taxon>
        <taxon>Amphibalaninae</taxon>
        <taxon>Amphibalanus</taxon>
    </lineage>
</organism>